<evidence type="ECO:0000259" key="3">
    <source>
        <dbReference type="Pfam" id="PF20736"/>
    </source>
</evidence>
<comment type="caution">
    <text evidence="4">The sequence shown here is derived from an EMBL/GenBank/DDBJ whole genome shotgun (WGS) entry which is preliminary data.</text>
</comment>
<feature type="domain" description="Non-reducing end beta-L-arabinofuranosidase-like GH127 middle" evidence="3">
    <location>
        <begin position="425"/>
        <end position="529"/>
    </location>
</feature>
<dbReference type="InterPro" id="IPR049046">
    <property type="entry name" value="Beta-AFase-like_GH127_middle"/>
</dbReference>
<organism evidence="4 5">
    <name type="scientific">Aspergillus campestris (strain IBT 28561)</name>
    <dbReference type="NCBI Taxonomy" id="1392248"/>
    <lineage>
        <taxon>Eukaryota</taxon>
        <taxon>Fungi</taxon>
        <taxon>Dikarya</taxon>
        <taxon>Ascomycota</taxon>
        <taxon>Pezizomycotina</taxon>
        <taxon>Eurotiomycetes</taxon>
        <taxon>Eurotiomycetidae</taxon>
        <taxon>Eurotiales</taxon>
        <taxon>Aspergillaceae</taxon>
        <taxon>Aspergillus</taxon>
        <taxon>Aspergillus subgen. Circumdati</taxon>
    </lineage>
</organism>
<accession>A0A2I1CSD0</accession>
<dbReference type="RefSeq" id="XP_024689117.1">
    <property type="nucleotide sequence ID" value="XM_024839108.1"/>
</dbReference>
<evidence type="ECO:0000313" key="4">
    <source>
        <dbReference type="EMBL" id="PKY00523.1"/>
    </source>
</evidence>
<dbReference type="InterPro" id="IPR012878">
    <property type="entry name" value="Beta-AFase-like_GH127_cat"/>
</dbReference>
<protein>
    <submittedName>
        <fullName evidence="4">DUF1680-domain-containing protein</fullName>
    </submittedName>
</protein>
<proteinExistence type="predicted"/>
<feature type="domain" description="Non-reducing end beta-L-arabinofuranosidase-like GH127 catalytic" evidence="2">
    <location>
        <begin position="26"/>
        <end position="416"/>
    </location>
</feature>
<dbReference type="PANTHER" id="PTHR31151">
    <property type="entry name" value="PROLINE-TRNA LIGASE (DUF1680)"/>
    <property type="match status" value="1"/>
</dbReference>
<sequence length="633" mass="70044">MFRWLLACLLVRSTLCAVEPFPLNKVSIAEGRFYENQDRTLSYLKFIDPERLLYNFRATHQLDTKGATALGGWDAPDFPFRSHVQGHFLSAWAQCYATLGDEDCRDRAVYVVAELARCQANNEAAGFTEGYLSGFPESDIIDLEQGKLEGGNVPYYCLHKTLAGLLDVWRLIGDETARDVLLAFAGWVDTRTAALDAPTMQTVLDTEFGGMNDILAALHDETDDARWLDVARRFDHAAIFDPLAENRDELDGLHANTQIPKWIGALSEYHASGDDRYLDIAQHAWDITVSAHTYAIGANSQSEHFHAPNAIAKYLNNDTAEACNSYNMLKLTRALWALDPHNATYFDYYESVLLNHLLGQQNPADPHGHITYFTSLNPGGVRGIGPAWGGGTWSTDHDSFWCCQGTALEVNTKFSDSIYFSEESTLYVNQFIASELNWAEQNVHITQATSFPTEDSTTLTIQALPGSSSRRRAAASEFELYIRIPSWTTNPTITLNGEPLEDSLTPGQYAVIPARTWQPDDTVEVSTPMALRTIPANDDPALMAVAYGPTVLCGNYGEATLEGAPALQLDTLTQDASGELAFVGQADGQEVKLGPCYDAQGFGNTPASCAQYRVRIHQLCWFILHTSSQMQSW</sequence>
<keyword evidence="1" id="KW-0732">Signal</keyword>
<dbReference type="VEuPathDB" id="FungiDB:P168DRAFT_307448"/>
<dbReference type="Pfam" id="PF07944">
    <property type="entry name" value="Beta-AFase-like_GH127_cat"/>
    <property type="match status" value="1"/>
</dbReference>
<dbReference type="AlphaFoldDB" id="A0A2I1CSD0"/>
<evidence type="ECO:0000313" key="5">
    <source>
        <dbReference type="Proteomes" id="UP000234254"/>
    </source>
</evidence>
<gene>
    <name evidence="4" type="ORF">P168DRAFT_307448</name>
</gene>
<dbReference type="PANTHER" id="PTHR31151:SF0">
    <property type="entry name" value="PROLINE-TRNA LIGASE (DUF1680)"/>
    <property type="match status" value="1"/>
</dbReference>
<dbReference type="GeneID" id="36546632"/>
<evidence type="ECO:0000259" key="2">
    <source>
        <dbReference type="Pfam" id="PF07944"/>
    </source>
</evidence>
<name>A0A2I1CSD0_ASPC2</name>
<feature type="signal peptide" evidence="1">
    <location>
        <begin position="1"/>
        <end position="16"/>
    </location>
</feature>
<dbReference type="Proteomes" id="UP000234254">
    <property type="component" value="Unassembled WGS sequence"/>
</dbReference>
<feature type="chain" id="PRO_5014159942" evidence="1">
    <location>
        <begin position="17"/>
        <end position="633"/>
    </location>
</feature>
<dbReference type="Pfam" id="PF20736">
    <property type="entry name" value="Glyco_hydro127M"/>
    <property type="match status" value="1"/>
</dbReference>
<evidence type="ECO:0000256" key="1">
    <source>
        <dbReference type="SAM" id="SignalP"/>
    </source>
</evidence>
<dbReference type="EMBL" id="MSFM01000014">
    <property type="protein sequence ID" value="PKY00523.1"/>
    <property type="molecule type" value="Genomic_DNA"/>
</dbReference>
<reference evidence="4" key="1">
    <citation type="submission" date="2016-12" db="EMBL/GenBank/DDBJ databases">
        <title>The genomes of Aspergillus section Nigri reveals drivers in fungal speciation.</title>
        <authorList>
            <consortium name="DOE Joint Genome Institute"/>
            <person name="Vesth T.C."/>
            <person name="Nybo J."/>
            <person name="Theobald S."/>
            <person name="Brandl J."/>
            <person name="Frisvad J.C."/>
            <person name="Nielsen K.F."/>
            <person name="Lyhne E.K."/>
            <person name="Kogle M.E."/>
            <person name="Kuo A."/>
            <person name="Riley R."/>
            <person name="Clum A."/>
            <person name="Nolan M."/>
            <person name="Lipzen A."/>
            <person name="Salamov A."/>
            <person name="Henrissat B."/>
            <person name="Wiebenga A."/>
            <person name="De vries R.P."/>
            <person name="Grigoriev I.V."/>
            <person name="Mortensen U.H."/>
            <person name="Andersen M.R."/>
            <person name="Baker S.E."/>
        </authorList>
    </citation>
    <scope>NUCLEOTIDE SEQUENCE</scope>
    <source>
        <strain evidence="4">IBT 28561</strain>
    </source>
</reference>
<dbReference type="InterPro" id="IPR008928">
    <property type="entry name" value="6-hairpin_glycosidase_sf"/>
</dbReference>
<keyword evidence="5" id="KW-1185">Reference proteome</keyword>
<dbReference type="GO" id="GO:0005975">
    <property type="term" value="P:carbohydrate metabolic process"/>
    <property type="evidence" value="ECO:0007669"/>
    <property type="project" value="InterPro"/>
</dbReference>
<dbReference type="OrthoDB" id="5358475at2759"/>
<dbReference type="SUPFAM" id="SSF48208">
    <property type="entry name" value="Six-hairpin glycosidases"/>
    <property type="match status" value="1"/>
</dbReference>